<dbReference type="InterPro" id="IPR003594">
    <property type="entry name" value="HATPase_dom"/>
</dbReference>
<evidence type="ECO:0000256" key="2">
    <source>
        <dbReference type="ARBA" id="ARBA00004370"/>
    </source>
</evidence>
<name>A0ABV9WGH5_9ACTN</name>
<keyword evidence="14" id="KW-1185">Reference proteome</keyword>
<dbReference type="InterPro" id="IPR013587">
    <property type="entry name" value="Nitrate/nitrite_sensing"/>
</dbReference>
<proteinExistence type="predicted"/>
<dbReference type="Proteomes" id="UP001595912">
    <property type="component" value="Unassembled WGS sequence"/>
</dbReference>
<evidence type="ECO:0000256" key="1">
    <source>
        <dbReference type="ARBA" id="ARBA00000085"/>
    </source>
</evidence>
<dbReference type="PROSITE" id="PS50885">
    <property type="entry name" value="HAMP"/>
    <property type="match status" value="1"/>
</dbReference>
<dbReference type="SMART" id="SM00387">
    <property type="entry name" value="HATPase_c"/>
    <property type="match status" value="1"/>
</dbReference>
<evidence type="ECO:0000256" key="11">
    <source>
        <dbReference type="SAM" id="Phobius"/>
    </source>
</evidence>
<evidence type="ECO:0000256" key="10">
    <source>
        <dbReference type="SAM" id="MobiDB-lite"/>
    </source>
</evidence>
<protein>
    <recommendedName>
        <fullName evidence="3">histidine kinase</fullName>
        <ecNumber evidence="3">2.7.13.3</ecNumber>
    </recommendedName>
</protein>
<keyword evidence="5" id="KW-0808">Transferase</keyword>
<accession>A0ABV9WGH5</accession>
<evidence type="ECO:0000256" key="9">
    <source>
        <dbReference type="ARBA" id="ARBA00023012"/>
    </source>
</evidence>
<keyword evidence="9" id="KW-0902">Two-component regulatory system</keyword>
<keyword evidence="7" id="KW-0418">Kinase</keyword>
<gene>
    <name evidence="13" type="ORF">ACFPIJ_58585</name>
</gene>
<evidence type="ECO:0000256" key="4">
    <source>
        <dbReference type="ARBA" id="ARBA00022553"/>
    </source>
</evidence>
<dbReference type="SMART" id="SM00304">
    <property type="entry name" value="HAMP"/>
    <property type="match status" value="1"/>
</dbReference>
<dbReference type="EC" id="2.7.13.3" evidence="3"/>
<comment type="catalytic activity">
    <reaction evidence="1">
        <text>ATP + protein L-histidine = ADP + protein N-phospho-L-histidine.</text>
        <dbReference type="EC" id="2.7.13.3"/>
    </reaction>
</comment>
<evidence type="ECO:0000313" key="14">
    <source>
        <dbReference type="Proteomes" id="UP001595912"/>
    </source>
</evidence>
<evidence type="ECO:0000256" key="8">
    <source>
        <dbReference type="ARBA" id="ARBA00022989"/>
    </source>
</evidence>
<dbReference type="InterPro" id="IPR036890">
    <property type="entry name" value="HATPase_C_sf"/>
</dbReference>
<comment type="caution">
    <text evidence="13">The sequence shown here is derived from an EMBL/GenBank/DDBJ whole genome shotgun (WGS) entry which is preliminary data.</text>
</comment>
<organism evidence="13 14">
    <name type="scientific">Dactylosporangium cerinum</name>
    <dbReference type="NCBI Taxonomy" id="1434730"/>
    <lineage>
        <taxon>Bacteria</taxon>
        <taxon>Bacillati</taxon>
        <taxon>Actinomycetota</taxon>
        <taxon>Actinomycetes</taxon>
        <taxon>Micromonosporales</taxon>
        <taxon>Micromonosporaceae</taxon>
        <taxon>Dactylosporangium</taxon>
    </lineage>
</organism>
<keyword evidence="8 11" id="KW-1133">Transmembrane helix</keyword>
<dbReference type="PANTHER" id="PTHR45436">
    <property type="entry name" value="SENSOR HISTIDINE KINASE YKOH"/>
    <property type="match status" value="1"/>
</dbReference>
<comment type="subcellular location">
    <subcellularLocation>
        <location evidence="2">Membrane</location>
    </subcellularLocation>
</comment>
<keyword evidence="6 11" id="KW-0812">Transmembrane</keyword>
<dbReference type="InterPro" id="IPR050428">
    <property type="entry name" value="TCS_sensor_his_kinase"/>
</dbReference>
<sequence>MLARLRIRGKLAVLLIAPLIAVVLLTVIVVVDRVEQAGRAADTARTARVAGDVGALIQDLQQERLMAVGYLVQAVGRSRLLLQTAAVTDRVTNLRLDYAGDLSPEVADAIDDVQSLAGLRASLVSGSADVDGVLTQFTAVTGRLIDALRLMDAADATTAEGRQLLALDALLRVDEGNSAGAALITVMVATRAQRDLARYLANAAAVQPNLDRFTASGTPEQVDLYGLVTAAFASRVGGGFVESVETDPAGAIADLRVATLFPSLEAYIALGRFVEKRIVTDVTATMTDQEQRQTTAAYGLGVGMLLLLLLVILLSTAIARTVARPLTLLTASAARVAQVTEDELVRVADDESAAPEPVRLERITVGGRDEIGDLARTFERVQQTAAQLVERQVASRRNVAQMFGHVGRRTQNLVGRQLGLIDQLERDETEPNRLRQLYRLDHVASRLRRNASSLVVLSGGTGTNPHLAPLALADAVRLALGEIEEYDRVDVQLTGTIMLAPAIISDLVLMLAELMENATSNSPPHTRVAVTTGESATDVRVSIVDHGIGMPAERLTVENARLERRERIDLAPTEVLGLFVVGRLARRHGLHVSLSDTPGGGVTATVVVGRELLEGSASPEPQAREMIASVVDIGALNRATHSIDGRQPWNAFAAPRTLAAVASPPAIAAVEPPPAIAAVVAPLDADATAEVPALLRQPSRQGQALRRRVPGAQLSAGTQAARNAAQVVAAPPDPSSAQALVEAFEDGVRRAQHDVAAPPADQTPPLPPTPPLQPTPQFQSTPARPATAGRNLSRRVPGATLQDPGAIPRPGPHLVESQSSLDPDSARNLVEQFESGVLRALREVRSEGSSQ</sequence>
<evidence type="ECO:0000256" key="7">
    <source>
        <dbReference type="ARBA" id="ARBA00022777"/>
    </source>
</evidence>
<dbReference type="Pfam" id="PF08376">
    <property type="entry name" value="NIT"/>
    <property type="match status" value="1"/>
</dbReference>
<feature type="region of interest" description="Disordered" evidence="10">
    <location>
        <begin position="756"/>
        <end position="826"/>
    </location>
</feature>
<reference evidence="14" key="1">
    <citation type="journal article" date="2019" name="Int. J. Syst. Evol. Microbiol.">
        <title>The Global Catalogue of Microorganisms (GCM) 10K type strain sequencing project: providing services to taxonomists for standard genome sequencing and annotation.</title>
        <authorList>
            <consortium name="The Broad Institute Genomics Platform"/>
            <consortium name="The Broad Institute Genome Sequencing Center for Infectious Disease"/>
            <person name="Wu L."/>
            <person name="Ma J."/>
        </authorList>
    </citation>
    <scope>NUCLEOTIDE SEQUENCE [LARGE SCALE GENOMIC DNA]</scope>
    <source>
        <strain evidence="14">CGMCC 4.7152</strain>
    </source>
</reference>
<feature type="transmembrane region" description="Helical" evidence="11">
    <location>
        <begin position="296"/>
        <end position="319"/>
    </location>
</feature>
<evidence type="ECO:0000256" key="5">
    <source>
        <dbReference type="ARBA" id="ARBA00022679"/>
    </source>
</evidence>
<dbReference type="Gene3D" id="3.30.565.10">
    <property type="entry name" value="Histidine kinase-like ATPase, C-terminal domain"/>
    <property type="match status" value="1"/>
</dbReference>
<dbReference type="Gene3D" id="6.10.340.10">
    <property type="match status" value="1"/>
</dbReference>
<dbReference type="EMBL" id="JBHSIU010000130">
    <property type="protein sequence ID" value="MFC5007603.1"/>
    <property type="molecule type" value="Genomic_DNA"/>
</dbReference>
<dbReference type="InterPro" id="IPR003660">
    <property type="entry name" value="HAMP_dom"/>
</dbReference>
<dbReference type="Pfam" id="PF02518">
    <property type="entry name" value="HATPase_c"/>
    <property type="match status" value="1"/>
</dbReference>
<dbReference type="SUPFAM" id="SSF55874">
    <property type="entry name" value="ATPase domain of HSP90 chaperone/DNA topoisomerase II/histidine kinase"/>
    <property type="match status" value="1"/>
</dbReference>
<dbReference type="PANTHER" id="PTHR45436:SF5">
    <property type="entry name" value="SENSOR HISTIDINE KINASE TRCS"/>
    <property type="match status" value="1"/>
</dbReference>
<evidence type="ECO:0000313" key="13">
    <source>
        <dbReference type="EMBL" id="MFC5007603.1"/>
    </source>
</evidence>
<evidence type="ECO:0000256" key="3">
    <source>
        <dbReference type="ARBA" id="ARBA00012438"/>
    </source>
</evidence>
<dbReference type="RefSeq" id="WP_380128241.1">
    <property type="nucleotide sequence ID" value="NZ_JBHSIU010000130.1"/>
</dbReference>
<feature type="compositionally biased region" description="Pro residues" evidence="10">
    <location>
        <begin position="761"/>
        <end position="774"/>
    </location>
</feature>
<keyword evidence="11" id="KW-0472">Membrane</keyword>
<dbReference type="Pfam" id="PF00672">
    <property type="entry name" value="HAMP"/>
    <property type="match status" value="1"/>
</dbReference>
<feature type="domain" description="HAMP" evidence="12">
    <location>
        <begin position="320"/>
        <end position="390"/>
    </location>
</feature>
<evidence type="ECO:0000256" key="6">
    <source>
        <dbReference type="ARBA" id="ARBA00022692"/>
    </source>
</evidence>
<evidence type="ECO:0000259" key="12">
    <source>
        <dbReference type="PROSITE" id="PS50885"/>
    </source>
</evidence>
<feature type="transmembrane region" description="Helical" evidence="11">
    <location>
        <begin position="12"/>
        <end position="31"/>
    </location>
</feature>
<keyword evidence="4" id="KW-0597">Phosphoprotein</keyword>